<dbReference type="InterPro" id="IPR058913">
    <property type="entry name" value="Integrase_dom_put"/>
</dbReference>
<keyword evidence="3" id="KW-1185">Reference proteome</keyword>
<dbReference type="Proteomes" id="UP000807769">
    <property type="component" value="Unassembled WGS sequence"/>
</dbReference>
<dbReference type="RefSeq" id="XP_041185905.1">
    <property type="nucleotide sequence ID" value="XM_041331982.1"/>
</dbReference>
<evidence type="ECO:0000313" key="3">
    <source>
        <dbReference type="Proteomes" id="UP000807769"/>
    </source>
</evidence>
<dbReference type="PANTHER" id="PTHR46177">
    <property type="entry name" value="INTEGRASE CATALYTIC DOMAIN-CONTAINING PROTEIN"/>
    <property type="match status" value="1"/>
</dbReference>
<evidence type="ECO:0000313" key="2">
    <source>
        <dbReference type="EMBL" id="KAG1800593.1"/>
    </source>
</evidence>
<protein>
    <recommendedName>
        <fullName evidence="1">Integrase core domain-containing protein</fullName>
    </recommendedName>
</protein>
<feature type="non-terminal residue" evidence="2">
    <location>
        <position position="1"/>
    </location>
</feature>
<gene>
    <name evidence="2" type="ORF">BJ212DRAFT_1287220</name>
</gene>
<comment type="caution">
    <text evidence="2">The sequence shown here is derived from an EMBL/GenBank/DDBJ whole genome shotgun (WGS) entry which is preliminary data.</text>
</comment>
<dbReference type="AlphaFoldDB" id="A0A9P7DQH5"/>
<evidence type="ECO:0000259" key="1">
    <source>
        <dbReference type="Pfam" id="PF24764"/>
    </source>
</evidence>
<dbReference type="OrthoDB" id="5946233at2759"/>
<reference evidence="2" key="1">
    <citation type="journal article" date="2020" name="New Phytol.">
        <title>Comparative genomics reveals dynamic genome evolution in host specialist ectomycorrhizal fungi.</title>
        <authorList>
            <person name="Lofgren L.A."/>
            <person name="Nguyen N.H."/>
            <person name="Vilgalys R."/>
            <person name="Ruytinx J."/>
            <person name="Liao H.L."/>
            <person name="Branco S."/>
            <person name="Kuo A."/>
            <person name="LaButti K."/>
            <person name="Lipzen A."/>
            <person name="Andreopoulos W."/>
            <person name="Pangilinan J."/>
            <person name="Riley R."/>
            <person name="Hundley H."/>
            <person name="Na H."/>
            <person name="Barry K."/>
            <person name="Grigoriev I.V."/>
            <person name="Stajich J.E."/>
            <person name="Kennedy P.G."/>
        </authorList>
    </citation>
    <scope>NUCLEOTIDE SEQUENCE</scope>
    <source>
        <strain evidence="2">MN1</strain>
    </source>
</reference>
<dbReference type="EMBL" id="JABBWG010000111">
    <property type="protein sequence ID" value="KAG1800593.1"/>
    <property type="molecule type" value="Genomic_DNA"/>
</dbReference>
<sequence>KAQCLKRKHFWAAGVNDLFAVDQHDMWLRFGLALHTGIEPFSGHIMWIHVWHSNRNPQLILSYYLDTIQNLDMPMVTQSDPGTKNYGIVNAHMMLQQWHDPALQGTLQHCWMQSKKNVMPEITWSQLCHRFTPSFESILDQGVNEGWYNTNNTLQVMVFHWVFIPWLQCKLNAYQDRINNTAKRCDRNKVLPHGVPNLIYELPEDFGALDFKVCHTNVSFKFQTLTHNFQITIEQATIDHV</sequence>
<dbReference type="GeneID" id="64625999"/>
<accession>A0A9P7DQH5</accession>
<feature type="domain" description="Integrase core" evidence="1">
    <location>
        <begin position="14"/>
        <end position="189"/>
    </location>
</feature>
<proteinExistence type="predicted"/>
<dbReference type="PANTHER" id="PTHR46177:SF1">
    <property type="entry name" value="INTEGRASE CATALYTIC DOMAIN-CONTAINING PROTEIN"/>
    <property type="match status" value="1"/>
</dbReference>
<dbReference type="Pfam" id="PF24764">
    <property type="entry name" value="rva_4"/>
    <property type="match status" value="1"/>
</dbReference>
<organism evidence="2 3">
    <name type="scientific">Suillus subaureus</name>
    <dbReference type="NCBI Taxonomy" id="48587"/>
    <lineage>
        <taxon>Eukaryota</taxon>
        <taxon>Fungi</taxon>
        <taxon>Dikarya</taxon>
        <taxon>Basidiomycota</taxon>
        <taxon>Agaricomycotina</taxon>
        <taxon>Agaricomycetes</taxon>
        <taxon>Agaricomycetidae</taxon>
        <taxon>Boletales</taxon>
        <taxon>Suillineae</taxon>
        <taxon>Suillaceae</taxon>
        <taxon>Suillus</taxon>
    </lineage>
</organism>
<name>A0A9P7DQH5_9AGAM</name>